<dbReference type="InterPro" id="IPR036388">
    <property type="entry name" value="WH-like_DNA-bd_sf"/>
</dbReference>
<dbReference type="AlphaFoldDB" id="A0A3N0HYD1"/>
<dbReference type="GO" id="GO:0003700">
    <property type="term" value="F:DNA-binding transcription factor activity"/>
    <property type="evidence" value="ECO:0007669"/>
    <property type="project" value="InterPro"/>
</dbReference>
<dbReference type="InterPro" id="IPR011663">
    <property type="entry name" value="UTRA"/>
</dbReference>
<dbReference type="SMART" id="SM00866">
    <property type="entry name" value="UTRA"/>
    <property type="match status" value="1"/>
</dbReference>
<dbReference type="PROSITE" id="PS50949">
    <property type="entry name" value="HTH_GNTR"/>
    <property type="match status" value="1"/>
</dbReference>
<dbReference type="EMBL" id="RJQC01000004">
    <property type="protein sequence ID" value="RNM29346.1"/>
    <property type="molecule type" value="Genomic_DNA"/>
</dbReference>
<dbReference type="PRINTS" id="PR00035">
    <property type="entry name" value="HTHGNTR"/>
</dbReference>
<feature type="domain" description="HTH gntR-type" evidence="4">
    <location>
        <begin position="5"/>
        <end position="73"/>
    </location>
</feature>
<dbReference type="InterPro" id="IPR000524">
    <property type="entry name" value="Tscrpt_reg_HTH_GntR"/>
</dbReference>
<keyword evidence="1" id="KW-0805">Transcription regulation</keyword>
<evidence type="ECO:0000256" key="3">
    <source>
        <dbReference type="ARBA" id="ARBA00023163"/>
    </source>
</evidence>
<keyword evidence="2" id="KW-0238">DNA-binding</keyword>
<keyword evidence="6" id="KW-1185">Reference proteome</keyword>
<dbReference type="RefSeq" id="WP_128521033.1">
    <property type="nucleotide sequence ID" value="NZ_CAUWBR010000029.1"/>
</dbReference>
<evidence type="ECO:0000256" key="2">
    <source>
        <dbReference type="ARBA" id="ARBA00023125"/>
    </source>
</evidence>
<reference evidence="5 6" key="1">
    <citation type="submission" date="2018-11" db="EMBL/GenBank/DDBJ databases">
        <title>Clostridium sp. nov., a member of the family Erysipelotrichaceae isolated from pig faeces.</title>
        <authorList>
            <person name="Chang Y.-H."/>
        </authorList>
    </citation>
    <scope>NUCLEOTIDE SEQUENCE [LARGE SCALE GENOMIC DNA]</scope>
    <source>
        <strain evidence="5 6">YH-panp20</strain>
    </source>
</reference>
<dbReference type="GO" id="GO:0003677">
    <property type="term" value="F:DNA binding"/>
    <property type="evidence" value="ECO:0007669"/>
    <property type="project" value="UniProtKB-KW"/>
</dbReference>
<comment type="caution">
    <text evidence="5">The sequence shown here is derived from an EMBL/GenBank/DDBJ whole genome shotgun (WGS) entry which is preliminary data.</text>
</comment>
<dbReference type="CDD" id="cd07377">
    <property type="entry name" value="WHTH_GntR"/>
    <property type="match status" value="1"/>
</dbReference>
<evidence type="ECO:0000256" key="1">
    <source>
        <dbReference type="ARBA" id="ARBA00023015"/>
    </source>
</evidence>
<dbReference type="InterPro" id="IPR050679">
    <property type="entry name" value="Bact_HTH_transcr_reg"/>
</dbReference>
<protein>
    <submittedName>
        <fullName evidence="5">GntR family transcriptional regulator</fullName>
    </submittedName>
</protein>
<gene>
    <name evidence="5" type="ORF">EDX97_10125</name>
</gene>
<dbReference type="PANTHER" id="PTHR44846">
    <property type="entry name" value="MANNOSYL-D-GLYCERATE TRANSPORT/METABOLISM SYSTEM REPRESSOR MNGR-RELATED"/>
    <property type="match status" value="1"/>
</dbReference>
<dbReference type="InterPro" id="IPR036390">
    <property type="entry name" value="WH_DNA-bd_sf"/>
</dbReference>
<dbReference type="OrthoDB" id="369138at2"/>
<dbReference type="SMART" id="SM00345">
    <property type="entry name" value="HTH_GNTR"/>
    <property type="match status" value="1"/>
</dbReference>
<evidence type="ECO:0000313" key="6">
    <source>
        <dbReference type="Proteomes" id="UP000276568"/>
    </source>
</evidence>
<dbReference type="Gene3D" id="1.10.10.10">
    <property type="entry name" value="Winged helix-like DNA-binding domain superfamily/Winged helix DNA-binding domain"/>
    <property type="match status" value="1"/>
</dbReference>
<evidence type="ECO:0000259" key="4">
    <source>
        <dbReference type="PROSITE" id="PS50949"/>
    </source>
</evidence>
<dbReference type="Pfam" id="PF07702">
    <property type="entry name" value="UTRA"/>
    <property type="match status" value="1"/>
</dbReference>
<evidence type="ECO:0000313" key="5">
    <source>
        <dbReference type="EMBL" id="RNM29346.1"/>
    </source>
</evidence>
<accession>A0A3N0HYD1</accession>
<dbReference type="PANTHER" id="PTHR44846:SF1">
    <property type="entry name" value="MANNOSYL-D-GLYCERATE TRANSPORT_METABOLISM SYSTEM REPRESSOR MNGR-RELATED"/>
    <property type="match status" value="1"/>
</dbReference>
<dbReference type="SUPFAM" id="SSF46785">
    <property type="entry name" value="Winged helix' DNA-binding domain"/>
    <property type="match status" value="1"/>
</dbReference>
<dbReference type="SUPFAM" id="SSF64288">
    <property type="entry name" value="Chorismate lyase-like"/>
    <property type="match status" value="1"/>
</dbReference>
<keyword evidence="3" id="KW-0804">Transcription</keyword>
<sequence length="242" mass="28354">MNNPQALYQQLMQSIKQKIIQGELQIGDKLDSERKMSEMYGINRMTVRNAIKNLEKEGIVTSFRGKGTFVTQIPTVHDRLQLGDSENISLSVQIRQKGMSSSRQVISLQVVDVPDVAKDFFSCEKVYELIRIFTINEEPYALQKTYLPTTLFHDMDRFDFQTCSLYEYMADHHHPTITQTSMLRITSLPVAYQSIMDVKANDQLFLFQYYGYDQHKEHVEYTISYNKPKYTCFKFVQDHTRK</sequence>
<dbReference type="Proteomes" id="UP000276568">
    <property type="component" value="Unassembled WGS sequence"/>
</dbReference>
<dbReference type="Pfam" id="PF00392">
    <property type="entry name" value="GntR"/>
    <property type="match status" value="1"/>
</dbReference>
<dbReference type="InterPro" id="IPR028978">
    <property type="entry name" value="Chorismate_lyase_/UTRA_dom_sf"/>
</dbReference>
<dbReference type="Gene3D" id="3.40.1410.10">
    <property type="entry name" value="Chorismate lyase-like"/>
    <property type="match status" value="1"/>
</dbReference>
<name>A0A3N0HYD1_9FIRM</name>
<proteinExistence type="predicted"/>
<dbReference type="GO" id="GO:0045892">
    <property type="term" value="P:negative regulation of DNA-templated transcription"/>
    <property type="evidence" value="ECO:0007669"/>
    <property type="project" value="TreeGrafter"/>
</dbReference>
<organism evidence="5 6">
    <name type="scientific">Absicoccus porci</name>
    <dbReference type="NCBI Taxonomy" id="2486576"/>
    <lineage>
        <taxon>Bacteria</taxon>
        <taxon>Bacillati</taxon>
        <taxon>Bacillota</taxon>
        <taxon>Erysipelotrichia</taxon>
        <taxon>Erysipelotrichales</taxon>
        <taxon>Erysipelotrichaceae</taxon>
        <taxon>Absicoccus</taxon>
    </lineage>
</organism>